<proteinExistence type="predicted"/>
<name>X0XSR3_9ZZZZ</name>
<sequence>MELVSRWHAPGSSKGWLLVETDDVASIYAHASEWGASLNMTATPVVDDEIAGREAANNWRKDDKTSQQ</sequence>
<comment type="caution">
    <text evidence="1">The sequence shown here is derived from an EMBL/GenBank/DDBJ whole genome shotgun (WGS) entry which is preliminary data.</text>
</comment>
<dbReference type="AlphaFoldDB" id="X0XSR3"/>
<accession>X0XSR3</accession>
<gene>
    <name evidence="1" type="ORF">S01H1_50345</name>
</gene>
<dbReference type="EMBL" id="BARS01032436">
    <property type="protein sequence ID" value="GAG27906.1"/>
    <property type="molecule type" value="Genomic_DNA"/>
</dbReference>
<dbReference type="InterPro" id="IPR021734">
    <property type="entry name" value="DUF3303"/>
</dbReference>
<organism evidence="1">
    <name type="scientific">marine sediment metagenome</name>
    <dbReference type="NCBI Taxonomy" id="412755"/>
    <lineage>
        <taxon>unclassified sequences</taxon>
        <taxon>metagenomes</taxon>
        <taxon>ecological metagenomes</taxon>
    </lineage>
</organism>
<protein>
    <recommendedName>
        <fullName evidence="2">DUF3303 domain-containing protein</fullName>
    </recommendedName>
</protein>
<reference evidence="1" key="1">
    <citation type="journal article" date="2014" name="Front. Microbiol.">
        <title>High frequency of phylogenetically diverse reductive dehalogenase-homologous genes in deep subseafloor sedimentary metagenomes.</title>
        <authorList>
            <person name="Kawai M."/>
            <person name="Futagami T."/>
            <person name="Toyoda A."/>
            <person name="Takaki Y."/>
            <person name="Nishi S."/>
            <person name="Hori S."/>
            <person name="Arai W."/>
            <person name="Tsubouchi T."/>
            <person name="Morono Y."/>
            <person name="Uchiyama I."/>
            <person name="Ito T."/>
            <person name="Fujiyama A."/>
            <person name="Inagaki F."/>
            <person name="Takami H."/>
        </authorList>
    </citation>
    <scope>NUCLEOTIDE SEQUENCE</scope>
    <source>
        <strain evidence="1">Expedition CK06-06</strain>
    </source>
</reference>
<dbReference type="Pfam" id="PF11746">
    <property type="entry name" value="DUF3303"/>
    <property type="match status" value="1"/>
</dbReference>
<evidence type="ECO:0000313" key="1">
    <source>
        <dbReference type="EMBL" id="GAG27906.1"/>
    </source>
</evidence>
<evidence type="ECO:0008006" key="2">
    <source>
        <dbReference type="Google" id="ProtNLM"/>
    </source>
</evidence>